<dbReference type="RefSeq" id="WP_011627854.1">
    <property type="nucleotide sequence ID" value="NC_008340.1"/>
</dbReference>
<organism evidence="1 2">
    <name type="scientific">Alkalilimnicola ehrlichii (strain ATCC BAA-1101 / DSM 17681 / MLHE-1)</name>
    <dbReference type="NCBI Taxonomy" id="187272"/>
    <lineage>
        <taxon>Bacteria</taxon>
        <taxon>Pseudomonadati</taxon>
        <taxon>Pseudomonadota</taxon>
        <taxon>Gammaproteobacteria</taxon>
        <taxon>Chromatiales</taxon>
        <taxon>Ectothiorhodospiraceae</taxon>
        <taxon>Alkalilimnicola</taxon>
    </lineage>
</organism>
<dbReference type="HOGENOM" id="CLU_062407_0_0_6"/>
<gene>
    <name evidence="1" type="ordered locus">Mlg_0101</name>
</gene>
<name>Q0ACH9_ALKEH</name>
<evidence type="ECO:0000313" key="1">
    <source>
        <dbReference type="EMBL" id="ABI55458.1"/>
    </source>
</evidence>
<dbReference type="EMBL" id="CP000453">
    <property type="protein sequence ID" value="ABI55458.1"/>
    <property type="molecule type" value="Genomic_DNA"/>
</dbReference>
<dbReference type="Proteomes" id="UP000001962">
    <property type="component" value="Chromosome"/>
</dbReference>
<sequence length="366" mass="41767">MMPRPLEHLLTALTDPASVGELRLGDWDALLRVARVASLEARLHALLQERDLFDRVPARPRRHLEAAGRVAAEQHHRMRWEVEQVHEALAARKAPVVILKGAAYLMAGLPSARGRLFADLDIMVPRPALATTEHVLFTRGWLAQGHDEYDQTYYRRWMHELPPLTHIRRKSVLDVHHTVLPPTARLHPDPDKLFAAATPLPGWQNLYVLAPTDMVLHSATHLFHDGELENGLRDLVDLDDLVRHFHRHVDGFWPALVDRAHEMDLARPLFYGLRYAAHFLNTPVPATVNEGLAAAGPGVPLRPLMDGLFRRGLAPHHWQCDDWLSPTCRWILYVRSHYLRMPLRLLVPHLTRKAIKRRMAAPEAHA</sequence>
<dbReference type="KEGG" id="aeh:Mlg_0101"/>
<proteinExistence type="predicted"/>
<protein>
    <submittedName>
        <fullName evidence="1">Uncharacterized protein</fullName>
    </submittedName>
</protein>
<keyword evidence="2" id="KW-1185">Reference proteome</keyword>
<evidence type="ECO:0000313" key="2">
    <source>
        <dbReference type="Proteomes" id="UP000001962"/>
    </source>
</evidence>
<dbReference type="eggNOG" id="ENOG502Z95A">
    <property type="taxonomic scope" value="Bacteria"/>
</dbReference>
<dbReference type="AlphaFoldDB" id="Q0ACH9"/>
<accession>Q0ACH9</accession>
<reference evidence="1" key="1">
    <citation type="submission" date="2006-08" db="EMBL/GenBank/DDBJ databases">
        <title>Complete sequence of Alkalilimnicola ehrilichei MLHE-1.</title>
        <authorList>
            <person name="Copeland A."/>
            <person name="Lucas S."/>
            <person name="Lapidus A."/>
            <person name="Barry K."/>
            <person name="Detter J.C."/>
            <person name="Glavina del Rio T."/>
            <person name="Hammon N."/>
            <person name="Israni S."/>
            <person name="Dalin E."/>
            <person name="Tice H."/>
            <person name="Pitluck S."/>
            <person name="Sims D."/>
            <person name="Brettin T."/>
            <person name="Bruce D."/>
            <person name="Han C."/>
            <person name="Tapia R."/>
            <person name="Gilna P."/>
            <person name="Schmutz J."/>
            <person name="Larimer F."/>
            <person name="Land M."/>
            <person name="Hauser L."/>
            <person name="Kyrpides N."/>
            <person name="Mikhailova N."/>
            <person name="Oremland R.S."/>
            <person name="Hoeft S.E."/>
            <person name="Switzer-Blum J."/>
            <person name="Kulp T."/>
            <person name="King G."/>
            <person name="Tabita R."/>
            <person name="Witte B."/>
            <person name="Santini J.M."/>
            <person name="Basu P."/>
            <person name="Hollibaugh J.T."/>
            <person name="Xie G."/>
            <person name="Stolz J.F."/>
            <person name="Richardson P."/>
        </authorList>
    </citation>
    <scope>NUCLEOTIDE SEQUENCE</scope>
    <source>
        <strain evidence="1">MLHE-1</strain>
    </source>
</reference>
<dbReference type="Pfam" id="PF14907">
    <property type="entry name" value="NTP_transf_5"/>
    <property type="match status" value="1"/>
</dbReference>
<dbReference type="InterPro" id="IPR039498">
    <property type="entry name" value="NTP_transf_5"/>
</dbReference>